<dbReference type="AlphaFoldDB" id="A0A316A2K1"/>
<dbReference type="OrthoDB" id="2086691at2"/>
<dbReference type="EMBL" id="UHJJ01000003">
    <property type="protein sequence ID" value="SUQ13512.1"/>
    <property type="molecule type" value="Genomic_DNA"/>
</dbReference>
<evidence type="ECO:0000313" key="2">
    <source>
        <dbReference type="Proteomes" id="UP000254051"/>
    </source>
</evidence>
<name>A0A316A2K1_9FIRM</name>
<accession>A0A316A2K1</accession>
<sequence>MTGNRDDVKNQITGGQTFVVDIKCRQNHTWQGMVKWVGQKKELPFRSALELIKLMDSAMEETEPEKNEDVLKWQDSSDVVGKL</sequence>
<evidence type="ECO:0000313" key="1">
    <source>
        <dbReference type="EMBL" id="SUQ13512.1"/>
    </source>
</evidence>
<gene>
    <name evidence="1" type="ORF">SAMN05216529_103242</name>
</gene>
<dbReference type="RefSeq" id="WP_109709498.1">
    <property type="nucleotide sequence ID" value="NZ_QGDS01000003.1"/>
</dbReference>
<reference evidence="2" key="1">
    <citation type="submission" date="2017-07" db="EMBL/GenBank/DDBJ databases">
        <authorList>
            <person name="Varghese N."/>
            <person name="Submissions S."/>
        </authorList>
    </citation>
    <scope>NUCLEOTIDE SEQUENCE [LARGE SCALE GENOMIC DNA]</scope>
    <source>
        <strain evidence="2">NLAE-zl-C134</strain>
    </source>
</reference>
<dbReference type="Proteomes" id="UP000254051">
    <property type="component" value="Unassembled WGS sequence"/>
</dbReference>
<protein>
    <submittedName>
        <fullName evidence="1">Uncharacterized protein</fullName>
    </submittedName>
</protein>
<keyword evidence="2" id="KW-1185">Reference proteome</keyword>
<proteinExistence type="predicted"/>
<organism evidence="1 2">
    <name type="scientific">Faecalicatena contorta</name>
    <dbReference type="NCBI Taxonomy" id="39482"/>
    <lineage>
        <taxon>Bacteria</taxon>
        <taxon>Bacillati</taxon>
        <taxon>Bacillota</taxon>
        <taxon>Clostridia</taxon>
        <taxon>Lachnospirales</taxon>
        <taxon>Lachnospiraceae</taxon>
        <taxon>Faecalicatena</taxon>
    </lineage>
</organism>